<dbReference type="OrthoDB" id="1476984at2759"/>
<reference evidence="2 3" key="1">
    <citation type="submission" date="2016-04" db="EMBL/GenBank/DDBJ databases">
        <title>A degradative enzymes factory behind the ericoid mycorrhizal symbiosis.</title>
        <authorList>
            <consortium name="DOE Joint Genome Institute"/>
            <person name="Martino E."/>
            <person name="Morin E."/>
            <person name="Grelet G."/>
            <person name="Kuo A."/>
            <person name="Kohler A."/>
            <person name="Daghino S."/>
            <person name="Barry K."/>
            <person name="Choi C."/>
            <person name="Cichocki N."/>
            <person name="Clum A."/>
            <person name="Copeland A."/>
            <person name="Hainaut M."/>
            <person name="Haridas S."/>
            <person name="Labutti K."/>
            <person name="Lindquist E."/>
            <person name="Lipzen A."/>
            <person name="Khouja H.-R."/>
            <person name="Murat C."/>
            <person name="Ohm R."/>
            <person name="Olson A."/>
            <person name="Spatafora J."/>
            <person name="Veneault-Fourrey C."/>
            <person name="Henrissat B."/>
            <person name="Grigoriev I."/>
            <person name="Martin F."/>
            <person name="Perotto S."/>
        </authorList>
    </citation>
    <scope>NUCLEOTIDE SEQUENCE [LARGE SCALE GENOMIC DNA]</scope>
    <source>
        <strain evidence="2 3">E</strain>
    </source>
</reference>
<feature type="binding site" evidence="1">
    <location>
        <position position="134"/>
    </location>
    <ligand>
        <name>substrate</name>
    </ligand>
</feature>
<dbReference type="InParanoid" id="A0A2J6T856"/>
<name>A0A2J6T856_9HELO</name>
<dbReference type="GeneID" id="36588530"/>
<dbReference type="AlphaFoldDB" id="A0A2J6T856"/>
<organism evidence="2 3">
    <name type="scientific">Hyaloscypha bicolor E</name>
    <dbReference type="NCBI Taxonomy" id="1095630"/>
    <lineage>
        <taxon>Eukaryota</taxon>
        <taxon>Fungi</taxon>
        <taxon>Dikarya</taxon>
        <taxon>Ascomycota</taxon>
        <taxon>Pezizomycotina</taxon>
        <taxon>Leotiomycetes</taxon>
        <taxon>Helotiales</taxon>
        <taxon>Hyaloscyphaceae</taxon>
        <taxon>Hyaloscypha</taxon>
        <taxon>Hyaloscypha bicolor</taxon>
    </lineage>
</organism>
<dbReference type="PANTHER" id="PTHR33254">
    <property type="entry name" value="4-HYDROXY-4-METHYL-2-OXOGLUTARATE ALDOLASE 3-RELATED"/>
    <property type="match status" value="1"/>
</dbReference>
<dbReference type="GO" id="GO:0008948">
    <property type="term" value="F:oxaloacetate decarboxylase activity"/>
    <property type="evidence" value="ECO:0007669"/>
    <property type="project" value="TreeGrafter"/>
</dbReference>
<feature type="binding site" evidence="1">
    <location>
        <begin position="112"/>
        <end position="115"/>
    </location>
    <ligand>
        <name>substrate</name>
    </ligand>
</feature>
<sequence length="235" mass="24895">MMASTSGATKEQLQALQEYTACDIADALLKLKVPNAGFLSDLHLFAPHTSSIKTEITIAPASTVIFASKHESNASDVPEANIPAGKHWVDLTQPETIVVMKQPEGQKCAIIGGIMALRMKVLGARGVVVNGRVRDLVELKETGLPIWAKSTSIVGTGLEAKPHAVQIPLDIDGTIVEPGDLVFSDATNGVVIIPRDNVGKVIEMLPGLVGADDHVKEDVAQGVTVQEAFKKHRGA</sequence>
<gene>
    <name evidence="2" type="ORF">K444DRAFT_614001</name>
</gene>
<evidence type="ECO:0000313" key="2">
    <source>
        <dbReference type="EMBL" id="PMD59210.1"/>
    </source>
</evidence>
<dbReference type="Gene3D" id="3.50.30.40">
    <property type="entry name" value="Ribonuclease E inhibitor RraA/RraA-like"/>
    <property type="match status" value="1"/>
</dbReference>
<dbReference type="Proteomes" id="UP000235371">
    <property type="component" value="Unassembled WGS sequence"/>
</dbReference>
<evidence type="ECO:0000256" key="1">
    <source>
        <dbReference type="PIRSR" id="PIRSR605493-1"/>
    </source>
</evidence>
<dbReference type="STRING" id="1095630.A0A2J6T856"/>
<comment type="cofactor">
    <cofactor evidence="1">
        <name>Mg(2+)</name>
        <dbReference type="ChEBI" id="CHEBI:18420"/>
    </cofactor>
</comment>
<dbReference type="GO" id="GO:0047443">
    <property type="term" value="F:4-hydroxy-4-methyl-2-oxoglutarate aldolase activity"/>
    <property type="evidence" value="ECO:0007669"/>
    <property type="project" value="TreeGrafter"/>
</dbReference>
<evidence type="ECO:0000313" key="3">
    <source>
        <dbReference type="Proteomes" id="UP000235371"/>
    </source>
</evidence>
<dbReference type="InterPro" id="IPR005493">
    <property type="entry name" value="RraA/RraA-like"/>
</dbReference>
<accession>A0A2J6T856</accession>
<dbReference type="Pfam" id="PF03737">
    <property type="entry name" value="RraA-like"/>
    <property type="match status" value="1"/>
</dbReference>
<dbReference type="SUPFAM" id="SSF89562">
    <property type="entry name" value="RraA-like"/>
    <property type="match status" value="1"/>
</dbReference>
<dbReference type="GO" id="GO:0046872">
    <property type="term" value="F:metal ion binding"/>
    <property type="evidence" value="ECO:0007669"/>
    <property type="project" value="UniProtKB-KW"/>
</dbReference>
<keyword evidence="1" id="KW-0460">Magnesium</keyword>
<keyword evidence="1" id="KW-0479">Metal-binding</keyword>
<feature type="binding site" evidence="1">
    <location>
        <position position="135"/>
    </location>
    <ligand>
        <name>Mg(2+)</name>
        <dbReference type="ChEBI" id="CHEBI:18420"/>
    </ligand>
</feature>
<dbReference type="PANTHER" id="PTHR33254:SF4">
    <property type="entry name" value="4-HYDROXY-4-METHYL-2-OXOGLUTARATE ALDOLASE 3-RELATED"/>
    <property type="match status" value="1"/>
</dbReference>
<dbReference type="RefSeq" id="XP_024736114.1">
    <property type="nucleotide sequence ID" value="XM_024880453.1"/>
</dbReference>
<dbReference type="EMBL" id="KZ613817">
    <property type="protein sequence ID" value="PMD59210.1"/>
    <property type="molecule type" value="Genomic_DNA"/>
</dbReference>
<proteinExistence type="predicted"/>
<dbReference type="CDD" id="cd16841">
    <property type="entry name" value="RraA_family"/>
    <property type="match status" value="1"/>
</dbReference>
<keyword evidence="3" id="KW-1185">Reference proteome</keyword>
<protein>
    <submittedName>
        <fullName evidence="2">DlpA domain-containing protein</fullName>
    </submittedName>
</protein>
<dbReference type="FunCoup" id="A0A2J6T856">
    <property type="interactions" value="18"/>
</dbReference>
<dbReference type="InterPro" id="IPR036704">
    <property type="entry name" value="RraA/RraA-like_sf"/>
</dbReference>